<reference evidence="1" key="1">
    <citation type="submission" date="2020-05" db="EMBL/GenBank/DDBJ databases">
        <title>Large-scale comparative analyses of tick genomes elucidate their genetic diversity and vector capacities.</title>
        <authorList>
            <person name="Jia N."/>
            <person name="Wang J."/>
            <person name="Shi W."/>
            <person name="Du L."/>
            <person name="Sun Y."/>
            <person name="Zhan W."/>
            <person name="Jiang J."/>
            <person name="Wang Q."/>
            <person name="Zhang B."/>
            <person name="Ji P."/>
            <person name="Sakyi L.B."/>
            <person name="Cui X."/>
            <person name="Yuan T."/>
            <person name="Jiang B."/>
            <person name="Yang W."/>
            <person name="Lam T.T.-Y."/>
            <person name="Chang Q."/>
            <person name="Ding S."/>
            <person name="Wang X."/>
            <person name="Zhu J."/>
            <person name="Ruan X."/>
            <person name="Zhao L."/>
            <person name="Wei J."/>
            <person name="Que T."/>
            <person name="Du C."/>
            <person name="Cheng J."/>
            <person name="Dai P."/>
            <person name="Han X."/>
            <person name="Huang E."/>
            <person name="Gao Y."/>
            <person name="Liu J."/>
            <person name="Shao H."/>
            <person name="Ye R."/>
            <person name="Li L."/>
            <person name="Wei W."/>
            <person name="Wang X."/>
            <person name="Wang C."/>
            <person name="Yang T."/>
            <person name="Huo Q."/>
            <person name="Li W."/>
            <person name="Guo W."/>
            <person name="Chen H."/>
            <person name="Zhou L."/>
            <person name="Ni X."/>
            <person name="Tian J."/>
            <person name="Zhou Y."/>
            <person name="Sheng Y."/>
            <person name="Liu T."/>
            <person name="Pan Y."/>
            <person name="Xia L."/>
            <person name="Li J."/>
            <person name="Zhao F."/>
            <person name="Cao W."/>
        </authorList>
    </citation>
    <scope>NUCLEOTIDE SEQUENCE</scope>
    <source>
        <strain evidence="1">Hyas-2018</strain>
    </source>
</reference>
<name>A0ACB7TMA5_HYAAI</name>
<evidence type="ECO:0000313" key="2">
    <source>
        <dbReference type="Proteomes" id="UP000821845"/>
    </source>
</evidence>
<comment type="caution">
    <text evidence="1">The sequence shown here is derived from an EMBL/GenBank/DDBJ whole genome shotgun (WGS) entry which is preliminary data.</text>
</comment>
<keyword evidence="2" id="KW-1185">Reference proteome</keyword>
<proteinExistence type="predicted"/>
<accession>A0ACB7TMA5</accession>
<sequence length="131" mass="15034">MPSLRKHERCSVEPAQFLFERECMVTWLLRVHRCIQQLRLHRSELVESPEEFCRLFKLHGGYTIVDLAVSATTSLCGRSLFFFLDHLPALTEVSFTGTHLMVPSDNFSLGVLVAANRLLRKIFEQCHISDG</sequence>
<evidence type="ECO:0000313" key="1">
    <source>
        <dbReference type="EMBL" id="KAH6947283.1"/>
    </source>
</evidence>
<dbReference type="EMBL" id="CM023481">
    <property type="protein sequence ID" value="KAH6947283.1"/>
    <property type="molecule type" value="Genomic_DNA"/>
</dbReference>
<protein>
    <submittedName>
        <fullName evidence="1">Uncharacterized protein</fullName>
    </submittedName>
</protein>
<organism evidence="1 2">
    <name type="scientific">Hyalomma asiaticum</name>
    <name type="common">Tick</name>
    <dbReference type="NCBI Taxonomy" id="266040"/>
    <lineage>
        <taxon>Eukaryota</taxon>
        <taxon>Metazoa</taxon>
        <taxon>Ecdysozoa</taxon>
        <taxon>Arthropoda</taxon>
        <taxon>Chelicerata</taxon>
        <taxon>Arachnida</taxon>
        <taxon>Acari</taxon>
        <taxon>Parasitiformes</taxon>
        <taxon>Ixodida</taxon>
        <taxon>Ixodoidea</taxon>
        <taxon>Ixodidae</taxon>
        <taxon>Hyalomminae</taxon>
        <taxon>Hyalomma</taxon>
    </lineage>
</organism>
<gene>
    <name evidence="1" type="ORF">HPB50_018121</name>
</gene>
<dbReference type="Proteomes" id="UP000821845">
    <property type="component" value="Chromosome 1"/>
</dbReference>